<evidence type="ECO:0000256" key="2">
    <source>
        <dbReference type="ARBA" id="ARBA00022450"/>
    </source>
</evidence>
<keyword evidence="6" id="KW-0045">Antibiotic biosynthesis</keyword>
<dbReference type="Pfam" id="PF00109">
    <property type="entry name" value="ketoacyl-synt"/>
    <property type="match status" value="3"/>
</dbReference>
<dbReference type="Pfam" id="PF00975">
    <property type="entry name" value="Thioesterase"/>
    <property type="match status" value="1"/>
</dbReference>
<dbReference type="EMBL" id="CP001630">
    <property type="protein sequence ID" value="ACU36619.1"/>
    <property type="molecule type" value="Genomic_DNA"/>
</dbReference>
<dbReference type="SMART" id="SM01294">
    <property type="entry name" value="PKS_PP_betabranch"/>
    <property type="match status" value="3"/>
</dbReference>
<dbReference type="Pfam" id="PF08990">
    <property type="entry name" value="Docking"/>
    <property type="match status" value="1"/>
</dbReference>
<evidence type="ECO:0000256" key="8">
    <source>
        <dbReference type="ARBA" id="ARBA00023315"/>
    </source>
</evidence>
<feature type="region of interest" description="C-terminal hotdog fold" evidence="14">
    <location>
        <begin position="1059"/>
        <end position="1193"/>
    </location>
</feature>
<dbReference type="InterPro" id="IPR009081">
    <property type="entry name" value="PP-bd_ACP"/>
</dbReference>
<dbReference type="STRING" id="446462.Amir_2684"/>
<dbReference type="EC" id="2.3.1.94" evidence="13"/>
<dbReference type="Gene3D" id="3.10.129.110">
    <property type="entry name" value="Polyketide synthase dehydratase"/>
    <property type="match status" value="3"/>
</dbReference>
<dbReference type="FunFam" id="3.40.47.10:FF:000019">
    <property type="entry name" value="Polyketide synthase type I"/>
    <property type="match status" value="3"/>
</dbReference>
<accession>C6WNV0</accession>
<dbReference type="PANTHER" id="PTHR43775">
    <property type="entry name" value="FATTY ACID SYNTHASE"/>
    <property type="match status" value="1"/>
</dbReference>
<dbReference type="InterPro" id="IPR049551">
    <property type="entry name" value="PKS_DH_C"/>
</dbReference>
<evidence type="ECO:0000256" key="7">
    <source>
        <dbReference type="ARBA" id="ARBA00023268"/>
    </source>
</evidence>
<comment type="function">
    <text evidence="10">Involved in the biosynthesis of antibiotic erythromycin via the biosynthesis of its aglycone precursor, 6-deoxyerythronolide B (6-dEB).</text>
</comment>
<dbReference type="InterPro" id="IPR013968">
    <property type="entry name" value="PKS_KR"/>
</dbReference>
<dbReference type="PANTHER" id="PTHR43775:SF51">
    <property type="entry name" value="INACTIVE PHENOLPHTHIOCEROL SYNTHESIS POLYKETIDE SYNTHASE TYPE I PKS1-RELATED"/>
    <property type="match status" value="1"/>
</dbReference>
<dbReference type="InterPro" id="IPR001227">
    <property type="entry name" value="Ac_transferase_dom_sf"/>
</dbReference>
<evidence type="ECO:0000256" key="10">
    <source>
        <dbReference type="ARBA" id="ARBA00060158"/>
    </source>
</evidence>
<dbReference type="InterPro" id="IPR055123">
    <property type="entry name" value="SpnB-like_Rossmann"/>
</dbReference>
<dbReference type="InterPro" id="IPR006162">
    <property type="entry name" value="Ppantetheine_attach_site"/>
</dbReference>
<dbReference type="InterPro" id="IPR050091">
    <property type="entry name" value="PKS_NRPS_Biosynth_Enz"/>
</dbReference>
<dbReference type="InterPro" id="IPR020841">
    <property type="entry name" value="PKS_Beta-ketoAc_synthase_dom"/>
</dbReference>
<dbReference type="GO" id="GO:0047879">
    <property type="term" value="F:erythronolide synthase activity"/>
    <property type="evidence" value="ECO:0007669"/>
    <property type="project" value="UniProtKB-EC"/>
</dbReference>
<feature type="domain" description="Ketosynthase family 3 (KS3)" evidence="16">
    <location>
        <begin position="1733"/>
        <end position="2143"/>
    </location>
</feature>
<dbReference type="KEGG" id="ami:Amir_2684"/>
<dbReference type="Pfam" id="PF02801">
    <property type="entry name" value="Ketoacyl-synt_C"/>
    <property type="match status" value="3"/>
</dbReference>
<evidence type="ECO:0000256" key="5">
    <source>
        <dbReference type="ARBA" id="ARBA00022737"/>
    </source>
</evidence>
<comment type="catalytic activity">
    <reaction evidence="9">
        <text>6 (S)-methylmalonyl-CoA + propanoyl-CoA + 6 NADPH + 12 H(+) = 6-deoxyerythronolide B + 6 CO2 + 6 NADP(+) + 7 CoA + H2O</text>
        <dbReference type="Rhea" id="RHEA:23068"/>
        <dbReference type="ChEBI" id="CHEBI:15377"/>
        <dbReference type="ChEBI" id="CHEBI:15378"/>
        <dbReference type="ChEBI" id="CHEBI:16089"/>
        <dbReference type="ChEBI" id="CHEBI:16526"/>
        <dbReference type="ChEBI" id="CHEBI:57287"/>
        <dbReference type="ChEBI" id="CHEBI:57327"/>
        <dbReference type="ChEBI" id="CHEBI:57392"/>
        <dbReference type="ChEBI" id="CHEBI:57783"/>
        <dbReference type="ChEBI" id="CHEBI:58349"/>
        <dbReference type="EC" id="2.3.1.94"/>
    </reaction>
</comment>
<dbReference type="PROSITE" id="PS00606">
    <property type="entry name" value="KS3_1"/>
    <property type="match status" value="3"/>
</dbReference>
<protein>
    <recommendedName>
        <fullName evidence="13">6-deoxyerythronolide-B synthase</fullName>
        <ecNumber evidence="13">2.3.1.94</ecNumber>
    </recommendedName>
</protein>
<evidence type="ECO:0000259" key="17">
    <source>
        <dbReference type="PROSITE" id="PS52019"/>
    </source>
</evidence>
<evidence type="ECO:0000259" key="16">
    <source>
        <dbReference type="PROSITE" id="PS52004"/>
    </source>
</evidence>
<sequence length="5400" mass="559023">MVRTTMANEEKLLGYLKKVTADLHQTRQRLREAESEDQEPIAIVAMGCRFPGGVRSPEDLWNLVADGVDAITPFPEDRGWDTEALIDPDPERPGSSYVREGGFVHDATDFDAGFFGISPREALAMDPQQRIVLETSWETVERAGIDPDSLRGKQVGVYLGCGGQDYWDRLTDLPDEVEAYMSTGSTSAVISGRVSYAMGLEGPSLTVNTACSSALVAIHLAAQALRERECSLALAGGVTVMSTPGAFVAFSRQRGLAPDGRCKPFSDEADGTGWGEGVGVLLLERLSDARRNGHEVLAVVRGSALNQDGASNGLTAPNGPAQQRVILQALANAGLSSTEVDLVEAHGTGTTLGDPIEAQALLATYGRERTAEHPLWVGSIKSNIGHAQAAAAVSGIIKAVMAVRHGVLPKTLNLGTPSSHVDWSAGHIELLGESKPWPALDRPRRAAVSSFGVSGTNGHIIVEQADPAQTPEPGAGWPEGTPVPWLLSARTAAALDAQAARLADGLDPTTAAVDVAAALATTRSAMEHRAVLLVDGDGDGADTAARLRELSANAVRGAVDAGRTAFLFTGQGSQRIGMGRGLREAFPAFRESFDATCALLDPLLDRPLAEVVLGDDQESLDRTGYSQPALFAFEVALFRLLESWGVKPDFLAGHSIGEIAAAHVAGVFSLEDACRLVAARGRLMQALPTGGAMLAVEATEGEVLPLLDERVSVAAVNGPTSVVVSGAEDAVDAVAAKLEGRRAKRLRVSHAFHSPLMEPMLEEFRAVAASLTFHAPTTAVVSTVTGALATGADLTTPDYWVRHARQAVRFADGVAFLRAQGVSRFLEVGPDGVLTGMAQATAEQSALIATQRRDRPDTTALVTALAQAHVVGVPVDWSAVFSGRATHRVDLPTYAFQSERFWIETAAATGDVTAAGLDSTDHPLLGAATTLAGSGGAVFTGRLSTRTHPWLADHVIAGAILFPGTGFLELAARVGEDLGCGSVAELALAAPLVLPERGAVRVQIAVGAPDDTGARAFEVHSRADDGDADAPWVPHATGLLSQFRRRADFELTQWPPPDAEAIELDGLHERLAEGGMDYGPAFRGLRAAWKRGDELFAQVELPEPDGAERFGVHPALLDAALQALGLGALEEHRGLPFAWTGATVHATGASGLRVRLAPAALGGVEVLAADPTGAPVLTVDSLVLRATTAATPAAAGRSPLRVLGWKPVATADADAVEWTTWDALGEDVPPVVVLPVSGGAEPESARAEVHRALAVLQTWLSEDRFAAARLAVVTEGAVGDAVADLAAAAVWGLVRSAQAENPDRFVLLDVPTADLARALPLALASGEPQLIWRGDALSAARLAAGPDAAGPDSAGPDSAEQAGFGAGAVVVTGATGAIGRIVSRHLVAAHGVRDLVLLSRSGPNAEGAAEFVAELESAGARVALKACDAANRDALAEALTGVEVSAVVHLAGVVADGVVTALDGTRVDAVLRPKVDAAWNLHELTSDLSAFVVFSSLSGVLGAPGQASYAAANAYLDALAQHRRGNGQAATAIAWGLWDVESAMTGALDAGDLARMSRNGVLPLSAEEGMALLDAATSAAAPAVVAARLDLRALRALGDDAPLAFDGLVRRRARRAGSASAATGSELARRLSGLTDEERRAAVLTLVRTRVASVLGHGSPEAVDPARAFQDLGFDSLTAVELRNSLGAETGLRLPATLVFDHPTPLALVELLLAELSGAAGQAEVVATRRADDDPIVIVSMACRYPGGVRSPEDLWELLLDGRDAIGPFPADRGWNVAKLHDPHSTRPDTTYVAQGGFLDDAALFDPGFFGVSPREAVIMDPQQRLLLETSWEAFERAGIDPASLKGSSTGVFAGVMYHDYVTGHSSGAVVTGRVSYTFGLEGPSVSVDTACSSSLVALHLAAQALRSGECSLALAGGVAVMATPEMFVEFSRQRGLAPDGRCKPFADAADGTGWSEGVGVLVLERLSDARRNGHEVLAVVRGTAVNQDGASNGLTAPNGPSQQRVIRQALANAGLRPSDVDTVEAHGTGTTLGDPIEAQALLATYGQDRDEPLRLGSIKSNLGHTQAAAGVAGIIKVVMGMRHGVIPKTLHVDEPSTHVDWSAGAVELLTDALAWPETGRPRRAGISSFGISGTNAHVIVEQAPDLAAPAATAVPVRSAAPLPWLLSARATSALPDQAARLIPLVEQGALPLDLAHSLAVVRPGSGMDHRAVVVGETREELLAGLRALVDGDTSPALVRGTAAHGALAFLFTGQGSQRTGMGRELRAAFPVFAESFDAACALFDRELDRPLAEIVLGDDQESLDRTGYSQPAIFAFEVALFRLLESWGVKPDFLAGHSIGEIAAAHVAGVFSLEDACKLVAARGRLMQALPSGGAMLAVEAAEEEVLPLLDERVGLAAVNGPTAVVLSGAQDAVDAVAAKLEGRRTKRLRVSHAFHSPLMEPMLAQFREVAATIAFHVPRTAVVSTVTGALATGEDLVTADYWVRHVRQAVRFADGVRELTARGATRFLEVGPDGVLTGLAQATAERAALVPAQRRDRAETTALVTALAQVHAHGVPVDWAAFFAGRGARRVALPTYAFQHERFWMDDPAVVGDPVGAGMDATDHPLLGAAMTVAGSGTVVLTGRLSTRTHPWLADHRVSGAVLFPGTGFLELATRAGAAVGCGSVEELALAAPLALPGDAALQVQVTLDAPDGTGRRTIAVHSRDDATPGDPWTRHATGVLAPAAPAGVALAEWPPSGAEVVDLDGLHDGLASAGLEYGPAFRGLRAAWRRGDEVFAEVALPEEVDASGYEVHPALLDAALHAIALTGGEDRPATLPFAWTGVSVHATGASSVRVRVTPTGNAVALAVADPTGAPVLTVDALALRQARDGARATTGRGSLLEVGWTALDQGSADPVTWTAWGEVGAEAPGVVVLPIAGSADPDSARTEVHRVLAVLQTWLSENRFAASHLVVVTEGAVSVRGEAAPDLAGAAVWGLVRTAQAENPDLFLLVDLDDWTDLERALPLALASGEPQVVFRDGIGHYPRFVRATPPADAEDPGFGSGAVVVTGALGALGKVISRHLVAVRGVRDLVLLSRRGLAAEGAAEFVAELESAGARVALKACDAADRDALAAVLDGVEVSAVVHAAGVLDDGVVTALTPERLDTVLRPKADAAWNLHELTGDLSAFVVFSSLSGVLGAPGQGNYAAANAYLDALAQHRRSAGLPATSIAWGLWDLDGSSMTGGLDAEAIARMARGGVLALSEEDGVALFDAALASGRALVAPVRVEPAGLRNQGEALAPLWRALAGPTRRTAAAGAAPTGELAERVAGLGAEQALEAVLDVVVAQAAAVLGHASATAVDPDRAFQELGFDSLTAVEFRNAVSAATGLRLPTTLVFDHPSPRVLAQHVLAELAGSAPAERTTAPVRATTGDDPVVIVGMACRYPGGVRSPEDLWALVDGGVDAIGPFPTDRGWDVRRLHDPTRTRPDTTYVAQGGFLHDAAQFDAEFFGISPREAVLIDPQQRLLLETSWEAFERAGIDPATLKGSPTGVFAGVMYHDYLTGHNAGSVVTGRISYTFGLEGPAVSVDTACSSSLVALHLAAQALRSGECSLAVVGGVTVMSTPETFVEFSRQNGLAPDGRCKSFASGADGTGWSEGVGALVVERLSDARRNGHQVLAVVRGTAVNQDGASNGLTAPNGPSQQRVIRAALASAGLRPSEVDTVEAHGTGTSLGDPIEAQALIATYGQDRPEPLLLGSIKSNIGHSQAAAGVAGIIKMVMAMRHGAIPKTLHVDEPSAKVEWGEGAVELLTEARSWPETGRPRRAGVSSFGISGTNAHVIVEQAPEPAEQTPEPPATQSADQSAAPVALVVSAKSAEALREQTERLLAFVDGAPHDDVEVALAAATRRAALEHRAAVVGGDRAELLAGLRALLEDAPTPTTAKGRATTGKLAFLFTGQGAQRIGMGRGLREAFPVFRETFEVICGHFDPLLDRPLDQVVLGDDQELLDRTGYGQPAIFAFEVALHRLLESWGVRPDFLAGHSIGEIAAAHVAGVLSLVDACKLVAARGKLMQALPAGGAMLAVEASEAEVLPLLDERVGLAAVNGPTSVVVSGAEDAVARVAAALEGRRTKRLRVSHAFHSPLMEPMLAQFREVADKIAYHEPVITVVSTVTGAPATGDDLVTADYWVRHVRQAVRFDDAFGALESAGATRFVEIGPDGVLTGLAADRTTATLVPAQRKGHDEATTAATALARLHVTGAPADWTTFYAGRRAGRVDLPTYAFQRRRYWMDGSTEGGDVTSTGLRATAHPLLAATTTLPGTGGLLATGLLSRHAHPWLVDHAVGGAVLVPGTGLVELALQAGKQVGCGSLAELTLHAPLVLPEDDGVSVQVGVTAPDASGNRSVTVHGREQGAADDDPWTTHAEGVLTPDGPDAGVPLTEWPPPGATELELDGLYPEMAEAGLAYGPVFQGLRRAWRSGDELFAEIALPGAAAADARGFGLHPAAFDAAVQAIGLLRGADAPTALPFTFSGVAQHAEGAGALRARVTLLGRDEAALELADDTGSPVLSVRSLALRPFTGRTAPRTDALHHLDWTPARVTAEPVTGRWALLGGDDLRVGAALKAQGCEVEAHTDLAALGHATDDTAAPDVVVVQFAPGGPLDAAAVRAATHRALATLQAWLAEPRHAASRLLVLTGGAQDGSDPVNAAVWGLTRSAQSENPDRIVLVDLDGEDESARALPKALASGEPQLVARGGELRAARLARAVAVGEPSGSFDADSTVLVTGGTGALGALVARHLVDAHGVRRLVLASRRGPAAPGAAELAEELTGLGARVDVIACDAADRDALAALLAAHPVTAVVHTAGVLDDGVLASLTPERVDAVLRPKVDAALNLHELTTGLAADLTAFVLFSSASGLLGGAGQANYAAANAFLDALAAHRRAAGLPAQSLAWGLWAADSAMTGALGDSGRGRMARGGVLPLAEPEGLALFDAACALPTPVVAPVRFDLRDAAPGQVPPILAGLLPTRRAGTTGGGQAGADPEALRRALAGLDDEGQDERLRLLVRASAASVLGYDGADSVEPDRAFVELGLDSLTAVELRNAVGTATGLRLPTSVVFDHGTPAQLAAHLRVELASAPAGAAQAAPTRAEPGDDTLSALFRQAVDAGRVAQGLALISAAAHVRDSFSTAEEAGPAQPPVRLTSGDGGPTIVCFASPMALGGPQQYARFAARFRDERDVLVLPTPGFQRGEALPATAAAAAEHFAGVIRPIAEAGRPYVLIGYSSGGLFAQATAALLERDGHGPAGVALLDTYPTTGDTSATFFGAMMNSLLARESEFGEFGSARLSAMGRYSELLPGCPVAELAAPVLFVRPQESLTGEEGDGTWRAVWEAPHRLVEVPGDHFTMMESTVAATADAVRDWSREL</sequence>
<feature type="region of interest" description="N-terminal hotdog fold" evidence="14">
    <location>
        <begin position="922"/>
        <end position="1047"/>
    </location>
</feature>
<feature type="region of interest" description="C-terminal hotdog fold" evidence="14">
    <location>
        <begin position="4425"/>
        <end position="4562"/>
    </location>
</feature>
<feature type="domain" description="PKS/mFAS DH" evidence="17">
    <location>
        <begin position="922"/>
        <end position="1193"/>
    </location>
</feature>
<dbReference type="GO" id="GO:0004315">
    <property type="term" value="F:3-oxoacyl-[acyl-carrier-protein] synthase activity"/>
    <property type="evidence" value="ECO:0007669"/>
    <property type="project" value="InterPro"/>
</dbReference>
<dbReference type="InterPro" id="IPR020807">
    <property type="entry name" value="PKS_DH"/>
</dbReference>
<feature type="region of interest" description="C-terminal hotdog fold" evidence="14">
    <location>
        <begin position="2741"/>
        <end position="2875"/>
    </location>
</feature>
<dbReference type="Gene3D" id="1.10.1200.10">
    <property type="entry name" value="ACP-like"/>
    <property type="match status" value="3"/>
</dbReference>
<evidence type="ECO:0000256" key="14">
    <source>
        <dbReference type="PROSITE-ProRule" id="PRU01363"/>
    </source>
</evidence>
<evidence type="ECO:0000256" key="3">
    <source>
        <dbReference type="ARBA" id="ARBA00022553"/>
    </source>
</evidence>
<feature type="active site" description="Proton donor; for dehydratase activity" evidence="14">
    <location>
        <position position="1118"/>
    </location>
</feature>
<comment type="subunit">
    <text evidence="12">Homodimer. Erythronolide synthase is composed of EryAI, EryAII and EryAIII multimodular (2 modules) polypeptides each coding for a functional synthase subunit which participates in 2 of the six FAS-like elongation steps required for formation of the polyketide. Module 1, 2, 3, 4, 5, and 6 participating in biosynthesis steps 1, 2, 3, 4, 5, and 6, respectively.</text>
</comment>
<dbReference type="Gene3D" id="3.40.50.720">
    <property type="entry name" value="NAD(P)-binding Rossmann-like Domain"/>
    <property type="match status" value="3"/>
</dbReference>
<dbReference type="InterPro" id="IPR049900">
    <property type="entry name" value="PKS_mFAS_DH"/>
</dbReference>
<feature type="active site" description="Proton acceptor; for dehydratase activity" evidence="14">
    <location>
        <position position="954"/>
    </location>
</feature>
<keyword evidence="7" id="KW-0511">Multifunctional enzyme</keyword>
<keyword evidence="8" id="KW-0012">Acyltransferase</keyword>
<dbReference type="InterPro" id="IPR001031">
    <property type="entry name" value="Thioesterase"/>
</dbReference>
<evidence type="ECO:0000259" key="15">
    <source>
        <dbReference type="PROSITE" id="PS50075"/>
    </source>
</evidence>
<dbReference type="InterPro" id="IPR036291">
    <property type="entry name" value="NAD(P)-bd_dom_sf"/>
</dbReference>
<keyword evidence="19" id="KW-1185">Reference proteome</keyword>
<evidence type="ECO:0000256" key="13">
    <source>
        <dbReference type="ARBA" id="ARBA00066981"/>
    </source>
</evidence>
<evidence type="ECO:0000256" key="12">
    <source>
        <dbReference type="ARBA" id="ARBA00063272"/>
    </source>
</evidence>
<dbReference type="PROSITE" id="PS52004">
    <property type="entry name" value="KS3_2"/>
    <property type="match status" value="3"/>
</dbReference>
<feature type="domain" description="Ketosynthase family 3 (KS3)" evidence="16">
    <location>
        <begin position="3413"/>
        <end position="3823"/>
    </location>
</feature>
<keyword evidence="2" id="KW-0596">Phosphopantetheine</keyword>
<keyword evidence="3" id="KW-0597">Phosphoprotein</keyword>
<dbReference type="HOGENOM" id="CLU_000022_35_8_11"/>
<dbReference type="Gene3D" id="3.30.70.3290">
    <property type="match status" value="3"/>
</dbReference>
<dbReference type="GO" id="GO:0006633">
    <property type="term" value="P:fatty acid biosynthetic process"/>
    <property type="evidence" value="ECO:0007669"/>
    <property type="project" value="InterPro"/>
</dbReference>
<dbReference type="PROSITE" id="PS00012">
    <property type="entry name" value="PHOSPHOPANTETHEINE"/>
    <property type="match status" value="2"/>
</dbReference>
<reference evidence="18 19" key="1">
    <citation type="journal article" date="2009" name="Stand. Genomic Sci.">
        <title>Complete genome sequence of Actinosynnema mirum type strain (101).</title>
        <authorList>
            <person name="Land M."/>
            <person name="Lapidus A."/>
            <person name="Mayilraj S."/>
            <person name="Chen F."/>
            <person name="Copeland A."/>
            <person name="Del Rio T.G."/>
            <person name="Nolan M."/>
            <person name="Lucas S."/>
            <person name="Tice H."/>
            <person name="Cheng J.F."/>
            <person name="Chertkov O."/>
            <person name="Bruce D."/>
            <person name="Goodwin L."/>
            <person name="Pitluck S."/>
            <person name="Rohde M."/>
            <person name="Goker M."/>
            <person name="Pati A."/>
            <person name="Ivanova N."/>
            <person name="Mavromatis K."/>
            <person name="Chen A."/>
            <person name="Palaniappan K."/>
            <person name="Hauser L."/>
            <person name="Chang Y.J."/>
            <person name="Jeffries C.C."/>
            <person name="Brettin T."/>
            <person name="Detter J.C."/>
            <person name="Han C."/>
            <person name="Chain P."/>
            <person name="Tindall B.J."/>
            <person name="Bristow J."/>
            <person name="Eisen J.A."/>
            <person name="Markowitz V."/>
            <person name="Hugenholtz P."/>
            <person name="Kyrpides N.C."/>
            <person name="Klenk H.P."/>
        </authorList>
    </citation>
    <scope>NUCLEOTIDE SEQUENCE [LARGE SCALE GENOMIC DNA]</scope>
    <source>
        <strain evidence="19">ATCC 29888 / DSM 43827 / JCM 3225 / NBRC 14064 / NCIMB 13271 / NRRL B-12336 / IMRU 3971 / 101</strain>
    </source>
</reference>
<dbReference type="Pfam" id="PF21089">
    <property type="entry name" value="PKS_DH_N"/>
    <property type="match status" value="3"/>
</dbReference>
<dbReference type="SMART" id="SM00824">
    <property type="entry name" value="PKS_TE"/>
    <property type="match status" value="1"/>
</dbReference>
<dbReference type="Pfam" id="PF00698">
    <property type="entry name" value="Acyl_transf_1"/>
    <property type="match status" value="3"/>
</dbReference>
<feature type="active site" description="Proton acceptor; for dehydratase activity" evidence="14">
    <location>
        <position position="2638"/>
    </location>
</feature>
<feature type="domain" description="Carrier" evidence="15">
    <location>
        <begin position="5035"/>
        <end position="5110"/>
    </location>
</feature>
<comment type="pathway">
    <text evidence="11">Antibiotic biosynthesis; erythromycin biosynthesis.</text>
</comment>
<feature type="active site" description="Proton acceptor; for dehydratase activity" evidence="14">
    <location>
        <position position="4320"/>
    </location>
</feature>
<name>C6WNV0_ACTMD</name>
<dbReference type="SMART" id="SM00825">
    <property type="entry name" value="PKS_KS"/>
    <property type="match status" value="3"/>
</dbReference>
<dbReference type="PROSITE" id="PS50075">
    <property type="entry name" value="CARRIER"/>
    <property type="match status" value="3"/>
</dbReference>
<dbReference type="Gene3D" id="3.40.47.10">
    <property type="match status" value="3"/>
</dbReference>
<evidence type="ECO:0000256" key="9">
    <source>
        <dbReference type="ARBA" id="ARBA00052442"/>
    </source>
</evidence>
<dbReference type="InterPro" id="IPR015083">
    <property type="entry name" value="NorB/c/GfsB-D-like_docking"/>
</dbReference>
<dbReference type="InterPro" id="IPR014031">
    <property type="entry name" value="Ketoacyl_synth_C"/>
</dbReference>
<dbReference type="Gene3D" id="3.40.366.10">
    <property type="entry name" value="Malonyl-Coenzyme A Acyl Carrier Protein, domain 2"/>
    <property type="match status" value="3"/>
</dbReference>
<dbReference type="GO" id="GO:0004312">
    <property type="term" value="F:fatty acid synthase activity"/>
    <property type="evidence" value="ECO:0007669"/>
    <property type="project" value="TreeGrafter"/>
</dbReference>
<dbReference type="SMART" id="SM00826">
    <property type="entry name" value="PKS_DH"/>
    <property type="match status" value="3"/>
</dbReference>
<feature type="domain" description="Carrier" evidence="15">
    <location>
        <begin position="3316"/>
        <end position="3394"/>
    </location>
</feature>
<feature type="domain" description="PKS/mFAS DH" evidence="17">
    <location>
        <begin position="2606"/>
        <end position="2875"/>
    </location>
</feature>
<dbReference type="GO" id="GO:0033068">
    <property type="term" value="P:macrolide biosynthetic process"/>
    <property type="evidence" value="ECO:0007669"/>
    <property type="project" value="UniProtKB-ARBA"/>
</dbReference>
<dbReference type="InterPro" id="IPR014030">
    <property type="entry name" value="Ketoacyl_synth_N"/>
</dbReference>
<dbReference type="SUPFAM" id="SSF55048">
    <property type="entry name" value="Probable ACP-binding domain of malonyl-CoA ACP transacylase"/>
    <property type="match status" value="3"/>
</dbReference>
<dbReference type="InterPro" id="IPR029058">
    <property type="entry name" value="AB_hydrolase_fold"/>
</dbReference>
<comment type="cofactor">
    <cofactor evidence="1">
        <name>pantetheine 4'-phosphate</name>
        <dbReference type="ChEBI" id="CHEBI:47942"/>
    </cofactor>
</comment>
<evidence type="ECO:0000256" key="4">
    <source>
        <dbReference type="ARBA" id="ARBA00022679"/>
    </source>
</evidence>
<dbReference type="SMART" id="SM00827">
    <property type="entry name" value="PKS_AT"/>
    <property type="match status" value="3"/>
</dbReference>
<dbReference type="InterPro" id="IPR016039">
    <property type="entry name" value="Thiolase-like"/>
</dbReference>
<dbReference type="PROSITE" id="PS52019">
    <property type="entry name" value="PKS_MFAS_DH"/>
    <property type="match status" value="3"/>
</dbReference>
<dbReference type="eggNOG" id="COG0300">
    <property type="taxonomic scope" value="Bacteria"/>
</dbReference>
<dbReference type="eggNOG" id="COG1028">
    <property type="taxonomic scope" value="Bacteria"/>
</dbReference>
<dbReference type="FunFam" id="3.40.366.10:FF:000002">
    <property type="entry name" value="Probable polyketide synthase 2"/>
    <property type="match status" value="3"/>
</dbReference>
<keyword evidence="4" id="KW-0808">Transferase</keyword>
<dbReference type="FunFam" id="1.10.1200.10:FF:000007">
    <property type="entry name" value="Probable polyketide synthase pks17"/>
    <property type="match status" value="3"/>
</dbReference>
<dbReference type="SUPFAM" id="SSF53901">
    <property type="entry name" value="Thiolase-like"/>
    <property type="match status" value="3"/>
</dbReference>
<dbReference type="SUPFAM" id="SSF52151">
    <property type="entry name" value="FabD/lysophospholipase-like"/>
    <property type="match status" value="3"/>
</dbReference>
<proteinExistence type="predicted"/>
<evidence type="ECO:0000256" key="6">
    <source>
        <dbReference type="ARBA" id="ARBA00023194"/>
    </source>
</evidence>
<feature type="region of interest" description="N-terminal hotdog fold" evidence="14">
    <location>
        <begin position="4288"/>
        <end position="4413"/>
    </location>
</feature>
<dbReference type="SUPFAM" id="SSF53474">
    <property type="entry name" value="alpha/beta-Hydrolases"/>
    <property type="match status" value="1"/>
</dbReference>
<organism evidence="18 19">
    <name type="scientific">Actinosynnema mirum (strain ATCC 29888 / DSM 43827 / JCM 3225 / NBRC 14064 / NCIMB 13271 / NRRL B-12336 / IMRU 3971 / 101)</name>
    <dbReference type="NCBI Taxonomy" id="446462"/>
    <lineage>
        <taxon>Bacteria</taxon>
        <taxon>Bacillati</taxon>
        <taxon>Actinomycetota</taxon>
        <taxon>Actinomycetes</taxon>
        <taxon>Pseudonocardiales</taxon>
        <taxon>Pseudonocardiaceae</taxon>
        <taxon>Actinosynnema</taxon>
    </lineage>
</organism>
<keyword evidence="5" id="KW-0677">Repeat</keyword>
<dbReference type="Pfam" id="PF16197">
    <property type="entry name" value="KAsynt_C_assoc"/>
    <property type="match status" value="3"/>
</dbReference>
<feature type="domain" description="PKS/mFAS DH" evidence="17">
    <location>
        <begin position="4288"/>
        <end position="4562"/>
    </location>
</feature>
<dbReference type="SMART" id="SM00823">
    <property type="entry name" value="PKS_PP"/>
    <property type="match status" value="3"/>
</dbReference>
<dbReference type="SUPFAM" id="SSF47336">
    <property type="entry name" value="ACP-like"/>
    <property type="match status" value="3"/>
</dbReference>
<dbReference type="Pfam" id="PF00550">
    <property type="entry name" value="PP-binding"/>
    <property type="match status" value="3"/>
</dbReference>
<dbReference type="Pfam" id="PF22953">
    <property type="entry name" value="SpnB_Rossmann"/>
    <property type="match status" value="2"/>
</dbReference>
<dbReference type="Pfam" id="PF14765">
    <property type="entry name" value="PS-DH"/>
    <property type="match status" value="3"/>
</dbReference>
<feature type="domain" description="Carrier" evidence="15">
    <location>
        <begin position="1641"/>
        <end position="1716"/>
    </location>
</feature>
<dbReference type="InterPro" id="IPR057326">
    <property type="entry name" value="KR_dom"/>
</dbReference>
<dbReference type="CDD" id="cd00833">
    <property type="entry name" value="PKS"/>
    <property type="match status" value="3"/>
</dbReference>
<evidence type="ECO:0000313" key="18">
    <source>
        <dbReference type="EMBL" id="ACU36619.1"/>
    </source>
</evidence>
<dbReference type="InterPro" id="IPR016036">
    <property type="entry name" value="Malonyl_transacylase_ACP-bd"/>
</dbReference>
<feature type="active site" description="Proton donor; for dehydratase activity" evidence="14">
    <location>
        <position position="2800"/>
    </location>
</feature>
<feature type="region of interest" description="N-terminal hotdog fold" evidence="14">
    <location>
        <begin position="2606"/>
        <end position="2730"/>
    </location>
</feature>
<dbReference type="eggNOG" id="COG3321">
    <property type="taxonomic scope" value="Bacteria"/>
</dbReference>
<dbReference type="InterPro" id="IPR016035">
    <property type="entry name" value="Acyl_Trfase/lysoPLipase"/>
</dbReference>
<dbReference type="InterPro" id="IPR018201">
    <property type="entry name" value="Ketoacyl_synth_AS"/>
</dbReference>
<evidence type="ECO:0000256" key="1">
    <source>
        <dbReference type="ARBA" id="ARBA00001957"/>
    </source>
</evidence>
<dbReference type="InterPro" id="IPR014043">
    <property type="entry name" value="Acyl_transferase_dom"/>
</dbReference>
<dbReference type="Gene3D" id="3.40.50.1820">
    <property type="entry name" value="alpha/beta hydrolase"/>
    <property type="match status" value="1"/>
</dbReference>
<dbReference type="CDD" id="cd08956">
    <property type="entry name" value="KR_3_FAS_SDR_x"/>
    <property type="match status" value="3"/>
</dbReference>
<dbReference type="RefSeq" id="WP_015801508.1">
    <property type="nucleotide sequence ID" value="NC_013093.1"/>
</dbReference>
<evidence type="ECO:0000313" key="19">
    <source>
        <dbReference type="Proteomes" id="UP000002213"/>
    </source>
</evidence>
<gene>
    <name evidence="18" type="ordered locus">Amir_2684</name>
</gene>
<dbReference type="InterPro" id="IPR020806">
    <property type="entry name" value="PKS_PP-bd"/>
</dbReference>
<dbReference type="SMART" id="SM00822">
    <property type="entry name" value="PKS_KR"/>
    <property type="match status" value="3"/>
</dbReference>
<dbReference type="InterPro" id="IPR020802">
    <property type="entry name" value="TesA-like"/>
</dbReference>
<dbReference type="SUPFAM" id="SSF51735">
    <property type="entry name" value="NAD(P)-binding Rossmann-fold domains"/>
    <property type="match status" value="6"/>
</dbReference>
<feature type="domain" description="Ketosynthase family 3 (KS3)" evidence="16">
    <location>
        <begin position="38"/>
        <end position="464"/>
    </location>
</feature>
<dbReference type="Proteomes" id="UP000002213">
    <property type="component" value="Chromosome"/>
</dbReference>
<dbReference type="InterPro" id="IPR032821">
    <property type="entry name" value="PKS_assoc"/>
</dbReference>
<dbReference type="GO" id="GO:0031177">
    <property type="term" value="F:phosphopantetheine binding"/>
    <property type="evidence" value="ECO:0007669"/>
    <property type="project" value="InterPro"/>
</dbReference>
<dbReference type="InterPro" id="IPR036736">
    <property type="entry name" value="ACP-like_sf"/>
</dbReference>
<dbReference type="Pfam" id="PF08659">
    <property type="entry name" value="KR"/>
    <property type="match status" value="3"/>
</dbReference>
<dbReference type="InterPro" id="IPR042104">
    <property type="entry name" value="PKS_dehydratase_sf"/>
</dbReference>
<dbReference type="InterPro" id="IPR049552">
    <property type="entry name" value="PKS_DH_N"/>
</dbReference>
<evidence type="ECO:0000256" key="11">
    <source>
        <dbReference type="ARBA" id="ARBA00060622"/>
    </source>
</evidence>
<feature type="active site" description="Proton donor; for dehydratase activity" evidence="14">
    <location>
        <position position="4486"/>
    </location>
</feature>